<reference evidence="1 2" key="1">
    <citation type="submission" date="2020-03" db="EMBL/GenBank/DDBJ databases">
        <title>Roseomonas selenitidurans sp. nov. isolated from urban soil.</title>
        <authorList>
            <person name="Liu H."/>
        </authorList>
    </citation>
    <scope>NUCLEOTIDE SEQUENCE [LARGE SCALE GENOMIC DNA]</scope>
    <source>
        <strain evidence="1 2">BU-1</strain>
    </source>
</reference>
<comment type="caution">
    <text evidence="1">The sequence shown here is derived from an EMBL/GenBank/DDBJ whole genome shotgun (WGS) entry which is preliminary data.</text>
</comment>
<organism evidence="1 2">
    <name type="scientific">Falsiroseomonas selenitidurans</name>
    <dbReference type="NCBI Taxonomy" id="2716335"/>
    <lineage>
        <taxon>Bacteria</taxon>
        <taxon>Pseudomonadati</taxon>
        <taxon>Pseudomonadota</taxon>
        <taxon>Alphaproteobacteria</taxon>
        <taxon>Acetobacterales</taxon>
        <taxon>Roseomonadaceae</taxon>
        <taxon>Falsiroseomonas</taxon>
    </lineage>
</organism>
<name>A0ABX1E8Z8_9PROT</name>
<keyword evidence="2" id="KW-1185">Reference proteome</keyword>
<dbReference type="EMBL" id="JAAVNE010000046">
    <property type="protein sequence ID" value="NKC33506.1"/>
    <property type="molecule type" value="Genomic_DNA"/>
</dbReference>
<evidence type="ECO:0000313" key="2">
    <source>
        <dbReference type="Proteomes" id="UP000787635"/>
    </source>
</evidence>
<proteinExistence type="predicted"/>
<dbReference type="RefSeq" id="WP_168034232.1">
    <property type="nucleotide sequence ID" value="NZ_JAAVNE010000046.1"/>
</dbReference>
<accession>A0ABX1E8Z8</accession>
<sequence length="135" mass="14229">MAPIGRLRFAGRVEARDPTIFLGSSVTIYGEFRDPATNALAAAEGVVVRLRPPTDAAVELEVETALVSTGVYAATVEPALAGVWLARLMASGVRYDERQFTVAAGAFAQDPDDAAVLVTDEGEFILLDDGTVMEG</sequence>
<evidence type="ECO:0000313" key="1">
    <source>
        <dbReference type="EMBL" id="NKC33506.1"/>
    </source>
</evidence>
<protein>
    <submittedName>
        <fullName evidence="1">Uncharacterized protein</fullName>
    </submittedName>
</protein>
<gene>
    <name evidence="1" type="ORF">HEQ75_21770</name>
</gene>
<dbReference type="Proteomes" id="UP000787635">
    <property type="component" value="Unassembled WGS sequence"/>
</dbReference>